<keyword evidence="6" id="KW-0547">Nucleotide-binding</keyword>
<keyword evidence="12" id="KW-0342">GTP-binding</keyword>
<keyword evidence="13" id="KW-0472">Membrane</keyword>
<keyword evidence="9" id="KW-0106">Calcium</keyword>
<dbReference type="Proteomes" id="UP000265566">
    <property type="component" value="Chromosome 5"/>
</dbReference>
<evidence type="ECO:0000256" key="12">
    <source>
        <dbReference type="ARBA" id="ARBA00023134"/>
    </source>
</evidence>
<comment type="similarity">
    <text evidence="2">Belongs to the mitochondrial Rho GTPase family.</text>
</comment>
<dbReference type="FunFam" id="3.40.50.300:FF:000553">
    <property type="entry name" value="Mitochondrial Rho GTPase"/>
    <property type="match status" value="1"/>
</dbReference>
<protein>
    <submittedName>
        <fullName evidence="15">Putative small GTPase superfamily, P-loop containing nucleoside triphosphate hydrolase</fullName>
    </submittedName>
</protein>
<dbReference type="GO" id="GO:0003924">
    <property type="term" value="F:GTPase activity"/>
    <property type="evidence" value="ECO:0007669"/>
    <property type="project" value="InterPro"/>
</dbReference>
<dbReference type="SUPFAM" id="SSF52540">
    <property type="entry name" value="P-loop containing nucleoside triphosphate hydrolases"/>
    <property type="match status" value="1"/>
</dbReference>
<dbReference type="AlphaFoldDB" id="A0A396HUM0"/>
<name>A0A396HUM0_MEDTR</name>
<reference evidence="16" key="1">
    <citation type="journal article" date="2018" name="Nat. Plants">
        <title>Whole-genome landscape of Medicago truncatula symbiotic genes.</title>
        <authorList>
            <person name="Pecrix Y."/>
            <person name="Staton S.E."/>
            <person name="Sallet E."/>
            <person name="Lelandais-Briere C."/>
            <person name="Moreau S."/>
            <person name="Carrere S."/>
            <person name="Blein T."/>
            <person name="Jardinaud M.F."/>
            <person name="Latrasse D."/>
            <person name="Zouine M."/>
            <person name="Zahm M."/>
            <person name="Kreplak J."/>
            <person name="Mayjonade B."/>
            <person name="Satge C."/>
            <person name="Perez M."/>
            <person name="Cauet S."/>
            <person name="Marande W."/>
            <person name="Chantry-Darmon C."/>
            <person name="Lopez-Roques C."/>
            <person name="Bouchez O."/>
            <person name="Berard A."/>
            <person name="Debelle F."/>
            <person name="Munos S."/>
            <person name="Bendahmane A."/>
            <person name="Berges H."/>
            <person name="Niebel A."/>
            <person name="Buitink J."/>
            <person name="Frugier F."/>
            <person name="Benhamed M."/>
            <person name="Crespi M."/>
            <person name="Gouzy J."/>
            <person name="Gamas P."/>
        </authorList>
    </citation>
    <scope>NUCLEOTIDE SEQUENCE [LARGE SCALE GENOMIC DNA]</scope>
    <source>
        <strain evidence="16">cv. Jemalong A17</strain>
    </source>
</reference>
<dbReference type="InterPro" id="IPR001806">
    <property type="entry name" value="Small_GTPase"/>
</dbReference>
<dbReference type="PANTHER" id="PTHR46819:SF1">
    <property type="entry name" value="EF-HAND CALCIUM-BINDING DOMAIN-CONTAINING PROTEIN 7"/>
    <property type="match status" value="1"/>
</dbReference>
<dbReference type="InterPro" id="IPR027417">
    <property type="entry name" value="P-loop_NTPase"/>
</dbReference>
<evidence type="ECO:0000259" key="14">
    <source>
        <dbReference type="PROSITE" id="PS51423"/>
    </source>
</evidence>
<evidence type="ECO:0000313" key="16">
    <source>
        <dbReference type="Proteomes" id="UP000265566"/>
    </source>
</evidence>
<proteinExistence type="inferred from homology"/>
<comment type="caution">
    <text evidence="15">The sequence shown here is derived from an EMBL/GenBank/DDBJ whole genome shotgun (WGS) entry which is preliminary data.</text>
</comment>
<keyword evidence="11" id="KW-0496">Mitochondrion</keyword>
<sequence length="232" mass="25777">MDYKKQHSERNVLQGFVFGPRKAGKSALLNSFIGRPYSEAYNETNEDRFAVNIVDISRENKKYLVLREISEGGVTKLLANKKSLASCDIAIFVYDRSDESSWKASYELLLKIVRHGEDTGFQVPCLMVAAKDDKDSFTMVIEEETTVSQDMEVDAPIPISVKLGNFNNVFHRIVSAAEPPHLSIPETEAGKTHKPFHTVIDRSLKFVSAVVAVAFVVVVARKNVAARKNASG</sequence>
<feature type="domain" description="Miro" evidence="14">
    <location>
        <begin position="10"/>
        <end position="179"/>
    </location>
</feature>
<evidence type="ECO:0000256" key="9">
    <source>
        <dbReference type="ARBA" id="ARBA00022837"/>
    </source>
</evidence>
<evidence type="ECO:0000256" key="1">
    <source>
        <dbReference type="ARBA" id="ARBA00004200"/>
    </source>
</evidence>
<dbReference type="InterPro" id="IPR052266">
    <property type="entry name" value="Miro-EF-hand_domain"/>
</dbReference>
<evidence type="ECO:0000256" key="4">
    <source>
        <dbReference type="ARBA" id="ARBA00022723"/>
    </source>
</evidence>
<evidence type="ECO:0000256" key="5">
    <source>
        <dbReference type="ARBA" id="ARBA00022737"/>
    </source>
</evidence>
<accession>A0A396HUM0</accession>
<keyword evidence="8 15" id="KW-0378">Hydrolase</keyword>
<evidence type="ECO:0000256" key="2">
    <source>
        <dbReference type="ARBA" id="ARBA00007981"/>
    </source>
</evidence>
<organism evidence="15 16">
    <name type="scientific">Medicago truncatula</name>
    <name type="common">Barrel medic</name>
    <name type="synonym">Medicago tribuloides</name>
    <dbReference type="NCBI Taxonomy" id="3880"/>
    <lineage>
        <taxon>Eukaryota</taxon>
        <taxon>Viridiplantae</taxon>
        <taxon>Streptophyta</taxon>
        <taxon>Embryophyta</taxon>
        <taxon>Tracheophyta</taxon>
        <taxon>Spermatophyta</taxon>
        <taxon>Magnoliopsida</taxon>
        <taxon>eudicotyledons</taxon>
        <taxon>Gunneridae</taxon>
        <taxon>Pentapetalae</taxon>
        <taxon>rosids</taxon>
        <taxon>fabids</taxon>
        <taxon>Fabales</taxon>
        <taxon>Fabaceae</taxon>
        <taxon>Papilionoideae</taxon>
        <taxon>50 kb inversion clade</taxon>
        <taxon>NPAAA clade</taxon>
        <taxon>Hologalegina</taxon>
        <taxon>IRL clade</taxon>
        <taxon>Trifolieae</taxon>
        <taxon>Medicago</taxon>
    </lineage>
</organism>
<evidence type="ECO:0000256" key="11">
    <source>
        <dbReference type="ARBA" id="ARBA00023128"/>
    </source>
</evidence>
<gene>
    <name evidence="15" type="ORF">MtrunA17_Chr5g0413771</name>
</gene>
<keyword evidence="5" id="KW-0677">Repeat</keyword>
<evidence type="ECO:0000313" key="15">
    <source>
        <dbReference type="EMBL" id="RHN55075.1"/>
    </source>
</evidence>
<dbReference type="Gramene" id="rna30203">
    <property type="protein sequence ID" value="RHN55075.1"/>
    <property type="gene ID" value="gene30203"/>
</dbReference>
<evidence type="ECO:0000256" key="13">
    <source>
        <dbReference type="ARBA" id="ARBA00023136"/>
    </source>
</evidence>
<keyword evidence="10" id="KW-1133">Transmembrane helix</keyword>
<dbReference type="Gene3D" id="3.40.50.300">
    <property type="entry name" value="P-loop containing nucleotide triphosphate hydrolases"/>
    <property type="match status" value="1"/>
</dbReference>
<dbReference type="Pfam" id="PF00071">
    <property type="entry name" value="Ras"/>
    <property type="match status" value="1"/>
</dbReference>
<evidence type="ECO:0000256" key="3">
    <source>
        <dbReference type="ARBA" id="ARBA00022692"/>
    </source>
</evidence>
<dbReference type="GO" id="GO:0005741">
    <property type="term" value="C:mitochondrial outer membrane"/>
    <property type="evidence" value="ECO:0007669"/>
    <property type="project" value="UniProtKB-SubCell"/>
</dbReference>
<dbReference type="EMBL" id="PSQE01000005">
    <property type="protein sequence ID" value="RHN55075.1"/>
    <property type="molecule type" value="Genomic_DNA"/>
</dbReference>
<dbReference type="InterPro" id="IPR020860">
    <property type="entry name" value="MIRO_dom"/>
</dbReference>
<keyword evidence="7" id="KW-1000">Mitochondrion outer membrane</keyword>
<keyword evidence="4" id="KW-0479">Metal-binding</keyword>
<evidence type="ECO:0000256" key="7">
    <source>
        <dbReference type="ARBA" id="ARBA00022787"/>
    </source>
</evidence>
<evidence type="ECO:0000256" key="6">
    <source>
        <dbReference type="ARBA" id="ARBA00022741"/>
    </source>
</evidence>
<evidence type="ECO:0000256" key="8">
    <source>
        <dbReference type="ARBA" id="ARBA00022801"/>
    </source>
</evidence>
<comment type="subcellular location">
    <subcellularLocation>
        <location evidence="1">Mitochondrion outer membrane</location>
        <topology evidence="1">Single-pass type IV membrane protein</topology>
    </subcellularLocation>
</comment>
<dbReference type="GO" id="GO:0046872">
    <property type="term" value="F:metal ion binding"/>
    <property type="evidence" value="ECO:0007669"/>
    <property type="project" value="UniProtKB-KW"/>
</dbReference>
<dbReference type="GO" id="GO:0005525">
    <property type="term" value="F:GTP binding"/>
    <property type="evidence" value="ECO:0007669"/>
    <property type="project" value="UniProtKB-KW"/>
</dbReference>
<keyword evidence="3" id="KW-0812">Transmembrane</keyword>
<dbReference type="PROSITE" id="PS51423">
    <property type="entry name" value="MIRO"/>
    <property type="match status" value="1"/>
</dbReference>
<evidence type="ECO:0000256" key="10">
    <source>
        <dbReference type="ARBA" id="ARBA00022989"/>
    </source>
</evidence>
<dbReference type="PANTHER" id="PTHR46819">
    <property type="entry name" value="EF-HAND CALCIUM-BINDING DOMAIN-CONTAINING PROTEIN 7"/>
    <property type="match status" value="1"/>
</dbReference>